<keyword evidence="3" id="KW-1185">Reference proteome</keyword>
<feature type="compositionally biased region" description="Low complexity" evidence="1">
    <location>
        <begin position="139"/>
        <end position="155"/>
    </location>
</feature>
<accession>A0ABR0RNE5</accession>
<dbReference type="EMBL" id="JAVHJV010000006">
    <property type="protein sequence ID" value="KAK5942136.1"/>
    <property type="molecule type" value="Genomic_DNA"/>
</dbReference>
<proteinExistence type="predicted"/>
<gene>
    <name evidence="2" type="ORF">PMZ80_006090</name>
</gene>
<feature type="region of interest" description="Disordered" evidence="1">
    <location>
        <begin position="67"/>
        <end position="95"/>
    </location>
</feature>
<comment type="caution">
    <text evidence="2">The sequence shown here is derived from an EMBL/GenBank/DDBJ whole genome shotgun (WGS) entry which is preliminary data.</text>
</comment>
<feature type="region of interest" description="Disordered" evidence="1">
    <location>
        <begin position="109"/>
        <end position="191"/>
    </location>
</feature>
<name>A0ABR0RNE5_9EURO</name>
<dbReference type="Proteomes" id="UP001334248">
    <property type="component" value="Unassembled WGS sequence"/>
</dbReference>
<feature type="compositionally biased region" description="Basic and acidic residues" evidence="1">
    <location>
        <begin position="163"/>
        <end position="178"/>
    </location>
</feature>
<reference evidence="2 3" key="1">
    <citation type="journal article" date="2023" name="Res Sq">
        <title>Genomic and morphological characterization of Knufia obscura isolated from the Mars 2020 spacecraft assembly facility.</title>
        <authorList>
            <person name="Chander A.M."/>
            <person name="Teixeira M.M."/>
            <person name="Singh N.K."/>
            <person name="Williams M.P."/>
            <person name="Parker C.W."/>
            <person name="Leo P."/>
            <person name="Stajich J.E."/>
            <person name="Torok T."/>
            <person name="Tighe S."/>
            <person name="Mason C.E."/>
            <person name="Venkateswaran K."/>
        </authorList>
    </citation>
    <scope>NUCLEOTIDE SEQUENCE [LARGE SCALE GENOMIC DNA]</scope>
    <source>
        <strain evidence="2 3">CCFEE 5817</strain>
    </source>
</reference>
<dbReference type="GeneID" id="89999539"/>
<sequence>MPPVFLPPLLAPNPLAGVPYYRTSENASQPIAYPSRPPTVSSPPIQIAGNMLGARARAAEYNAAKAATARQQANQDEDDQKIPKPAPISLGAFTRNAFANRNKGTKTFKPLILSEEEERRSTSSVDQASDILNSPSPQPDTTDPPRASSVPVPRSLGGGAPAQDERTIQTPHRYREPHAPTMTTRTMFPEDGYGFPPHGLALPPQYLSTSFHPSSVMQQPIMQTPPAGWYMPHDYYAVQQPYHDAAMPPMTPLPDHRPATRPKLQHSESTEASHQGEPQQKSSSEHTPAEPPKTPPKVQGQRLFVFGPDDVTPTKMEMKQQAREKYFAEHGDILPTPTTGMADRSVSTPEPLEIADEDELVRYLKITGQARSMPRRKASANIEDLLIHRSSIAPSSRRVNRVDSPWDLEPTDKRGMPVLQGKTEADWPYLGQGQNYESKAVDIDATPTKKTADSNNSNRQDVTTDIKQILESMRAKQESPVKIRPPPGLEHAQAQNTKLRELQSEQITNINFPMVDMNSAEWLDVRMPTAAERDQMRRICHAVRNWSVSDKHREPDNTRYGVGRENLQKWIQVKVHDIESRHGRVEELAGEMQRKWEYGGSFRSATMSKRDAEKHAGTVKAVGGMMTALSMQLEDDTGSSQRGSRPYGQAPEYAIERSVGLGRSSSLFETDEDASIAAPPRLARDPRFRPQLTDGMKLTVEEGRIPRMFARRAM</sequence>
<evidence type="ECO:0000313" key="2">
    <source>
        <dbReference type="EMBL" id="KAK5942136.1"/>
    </source>
</evidence>
<dbReference type="RefSeq" id="XP_064730226.1">
    <property type="nucleotide sequence ID" value="XM_064874504.1"/>
</dbReference>
<organism evidence="2 3">
    <name type="scientific">Knufia obscura</name>
    <dbReference type="NCBI Taxonomy" id="1635080"/>
    <lineage>
        <taxon>Eukaryota</taxon>
        <taxon>Fungi</taxon>
        <taxon>Dikarya</taxon>
        <taxon>Ascomycota</taxon>
        <taxon>Pezizomycotina</taxon>
        <taxon>Eurotiomycetes</taxon>
        <taxon>Chaetothyriomycetidae</taxon>
        <taxon>Chaetothyriales</taxon>
        <taxon>Trichomeriaceae</taxon>
        <taxon>Knufia</taxon>
    </lineage>
</organism>
<evidence type="ECO:0000256" key="1">
    <source>
        <dbReference type="SAM" id="MobiDB-lite"/>
    </source>
</evidence>
<feature type="region of interest" description="Disordered" evidence="1">
    <location>
        <begin position="246"/>
        <end position="303"/>
    </location>
</feature>
<protein>
    <submittedName>
        <fullName evidence="2">Uncharacterized protein</fullName>
    </submittedName>
</protein>
<evidence type="ECO:0000313" key="3">
    <source>
        <dbReference type="Proteomes" id="UP001334248"/>
    </source>
</evidence>
<feature type="compositionally biased region" description="Polar residues" evidence="1">
    <location>
        <begin position="272"/>
        <end position="282"/>
    </location>
</feature>